<evidence type="ECO:0000313" key="1">
    <source>
        <dbReference type="EMBL" id="RKD32552.1"/>
    </source>
</evidence>
<organism evidence="1 2">
    <name type="scientific">Thermohalobacter berrensis</name>
    <dbReference type="NCBI Taxonomy" id="99594"/>
    <lineage>
        <taxon>Bacteria</taxon>
        <taxon>Bacillati</taxon>
        <taxon>Bacillota</taxon>
        <taxon>Tissierellia</taxon>
        <taxon>Tissierellales</taxon>
        <taxon>Thermohalobacteraceae</taxon>
        <taxon>Thermohalobacter</taxon>
    </lineage>
</organism>
<dbReference type="InterPro" id="IPR012460">
    <property type="entry name" value="DUF1667"/>
</dbReference>
<reference evidence="1 2" key="1">
    <citation type="submission" date="2016-08" db="EMBL/GenBank/DDBJ databases">
        <title>Novel Firmicutes and Novel Genomes.</title>
        <authorList>
            <person name="Poppleton D.I."/>
            <person name="Gribaldo S."/>
        </authorList>
    </citation>
    <scope>NUCLEOTIDE SEQUENCE [LARGE SCALE GENOMIC DNA]</scope>
    <source>
        <strain evidence="1 2">CTT3</strain>
    </source>
</reference>
<gene>
    <name evidence="1" type="ORF">BET03_10780</name>
</gene>
<dbReference type="EMBL" id="MCIB01000010">
    <property type="protein sequence ID" value="RKD32552.1"/>
    <property type="molecule type" value="Genomic_DNA"/>
</dbReference>
<dbReference type="Gene3D" id="3.10.530.10">
    <property type="entry name" value="CPE0013-like"/>
    <property type="match status" value="1"/>
</dbReference>
<protein>
    <submittedName>
        <fullName evidence="1">Molybdopterin oxidoreductase</fullName>
    </submittedName>
</protein>
<dbReference type="OrthoDB" id="9811531at2"/>
<dbReference type="Proteomes" id="UP000284177">
    <property type="component" value="Unassembled WGS sequence"/>
</dbReference>
<dbReference type="Pfam" id="PF07892">
    <property type="entry name" value="DUF1667"/>
    <property type="match status" value="1"/>
</dbReference>
<dbReference type="InterPro" id="IPR036593">
    <property type="entry name" value="CPE0013-like_sf"/>
</dbReference>
<keyword evidence="2" id="KW-1185">Reference proteome</keyword>
<dbReference type="PANTHER" id="PTHR39450:SF1">
    <property type="entry name" value="DUF1667 DOMAIN-CONTAINING PROTEIN"/>
    <property type="match status" value="1"/>
</dbReference>
<dbReference type="SUPFAM" id="SSF160148">
    <property type="entry name" value="CPE0013-like"/>
    <property type="match status" value="1"/>
</dbReference>
<dbReference type="PANTHER" id="PTHR39450">
    <property type="entry name" value="MOLYBDOPTERIN OXIDOREDUCTASE, 4FE-4S CLUSTER-BINDING SUBUNIT"/>
    <property type="match status" value="1"/>
</dbReference>
<sequence length="121" mass="13420">MEKREMICIVCPVGCHIEVIEDKNDPSGYIVKGNKCKRGKEYGIKEVTNPTRIVTSTVKVNNAHLCRLPVKTNNPIPKEKISECMKEINKVEVNAPVEVGEVIIRNVLGTGVDVVATRDMC</sequence>
<comment type="caution">
    <text evidence="1">The sequence shown here is derived from an EMBL/GenBank/DDBJ whole genome shotgun (WGS) entry which is preliminary data.</text>
</comment>
<evidence type="ECO:0000313" key="2">
    <source>
        <dbReference type="Proteomes" id="UP000284177"/>
    </source>
</evidence>
<dbReference type="RefSeq" id="WP_120168393.1">
    <property type="nucleotide sequence ID" value="NZ_MCIB01000010.1"/>
</dbReference>
<name>A0A419T528_9FIRM</name>
<proteinExistence type="predicted"/>
<accession>A0A419T528</accession>
<dbReference type="AlphaFoldDB" id="A0A419T528"/>